<reference evidence="3" key="2">
    <citation type="submission" date="2013-04" db="EMBL/GenBank/DDBJ databases">
        <title>Bisphenol A degrading Sphingobium sp. strain BiD32.</title>
        <authorList>
            <person name="Nielsen J.L."/>
            <person name="Zhou N.A."/>
            <person name="Kjeldal H."/>
        </authorList>
    </citation>
    <scope>NUCLEOTIDE SEQUENCE [LARGE SCALE GENOMIC DNA]</scope>
    <source>
        <strain evidence="3">BiD32</strain>
    </source>
</reference>
<accession>N1MPD0</accession>
<evidence type="ECO:0000313" key="3">
    <source>
        <dbReference type="Proteomes" id="UP000013201"/>
    </source>
</evidence>
<proteinExistence type="predicted"/>
<evidence type="ECO:0000313" key="2">
    <source>
        <dbReference type="EMBL" id="CCW18776.1"/>
    </source>
</evidence>
<dbReference type="AlphaFoldDB" id="N1MPD0"/>
<evidence type="ECO:0000256" key="1">
    <source>
        <dbReference type="SAM" id="MobiDB-lite"/>
    </source>
</evidence>
<dbReference type="EMBL" id="CAVK010000150">
    <property type="protein sequence ID" value="CCW18776.1"/>
    <property type="molecule type" value="Genomic_DNA"/>
</dbReference>
<reference evidence="2 3" key="1">
    <citation type="submission" date="2013-03" db="EMBL/GenBank/DDBJ databases">
        <authorList>
            <person name="Le V."/>
        </authorList>
    </citation>
    <scope>NUCLEOTIDE SEQUENCE [LARGE SCALE GENOMIC DNA]</scope>
    <source>
        <strain evidence="2 3">BiD32</strain>
    </source>
</reference>
<keyword evidence="3" id="KW-1185">Reference proteome</keyword>
<feature type="compositionally biased region" description="Basic and acidic residues" evidence="1">
    <location>
        <begin position="68"/>
        <end position="118"/>
    </location>
</feature>
<feature type="compositionally biased region" description="Basic and acidic residues" evidence="1">
    <location>
        <begin position="165"/>
        <end position="175"/>
    </location>
</feature>
<feature type="region of interest" description="Disordered" evidence="1">
    <location>
        <begin position="57"/>
        <end position="120"/>
    </location>
</feature>
<feature type="region of interest" description="Disordered" evidence="1">
    <location>
        <begin position="145"/>
        <end position="175"/>
    </location>
</feature>
<organism evidence="2 3">
    <name type="scientific">Sphingobium indicum BiD32</name>
    <dbReference type="NCBI Taxonomy" id="1301087"/>
    <lineage>
        <taxon>Bacteria</taxon>
        <taxon>Pseudomonadati</taxon>
        <taxon>Pseudomonadota</taxon>
        <taxon>Alphaproteobacteria</taxon>
        <taxon>Sphingomonadales</taxon>
        <taxon>Sphingomonadaceae</taxon>
        <taxon>Sphingobium</taxon>
    </lineage>
</organism>
<sequence>MYSAQSKTYDRAYVLAPVNSGLVTGQNYYTAITRARYGVKLWTEDRERLVDKLERHSGEKTSALEGLGRLDRDSHKAREERHAERWDRLRDVQRADREERKDRMRAEREARERPESDGLAHLLAGRAQSAAEAVDRWLTNILTRSVEEGQHAPTAPSRVDPAPAQEHDHGAGHDH</sequence>
<name>N1MPD0_9SPHN</name>
<gene>
    <name evidence="2" type="ORF">EBBID32_31310</name>
</gene>
<dbReference type="Proteomes" id="UP000013201">
    <property type="component" value="Unassembled WGS sequence"/>
</dbReference>
<comment type="caution">
    <text evidence="2">The sequence shown here is derived from an EMBL/GenBank/DDBJ whole genome shotgun (WGS) entry which is preliminary data.</text>
</comment>
<protein>
    <submittedName>
        <fullName evidence="2">IncW plasmid conjugative relaxase protein TrwC (TraI homolog)</fullName>
    </submittedName>
</protein>